<evidence type="ECO:0000313" key="3">
    <source>
        <dbReference type="Proteomes" id="UP000050443"/>
    </source>
</evidence>
<dbReference type="PATRIC" id="fig|362413.3.peg.453"/>
<evidence type="ECO:0000313" key="2">
    <source>
        <dbReference type="EMBL" id="KQB40579.1"/>
    </source>
</evidence>
<dbReference type="Proteomes" id="UP000050443">
    <property type="component" value="Unassembled WGS sequence"/>
</dbReference>
<dbReference type="GO" id="GO:0055085">
    <property type="term" value="P:transmembrane transport"/>
    <property type="evidence" value="ECO:0007669"/>
    <property type="project" value="InterPro"/>
</dbReference>
<dbReference type="AlphaFoldDB" id="A0A0Q1BIN5"/>
<proteinExistence type="predicted"/>
<dbReference type="Pfam" id="PF03544">
    <property type="entry name" value="TonB_C"/>
    <property type="match status" value="1"/>
</dbReference>
<accession>A0A0Q1BIN5</accession>
<dbReference type="EMBL" id="JRLF01000010">
    <property type="protein sequence ID" value="KQB40579.1"/>
    <property type="molecule type" value="Genomic_DNA"/>
</dbReference>
<feature type="domain" description="TonB C-terminal" evidence="1">
    <location>
        <begin position="15"/>
        <end position="78"/>
    </location>
</feature>
<name>A0A0Q1BIN5_9FLAO</name>
<dbReference type="SUPFAM" id="SSF74653">
    <property type="entry name" value="TolA/TonB C-terminal domain"/>
    <property type="match status" value="1"/>
</dbReference>
<evidence type="ECO:0000259" key="1">
    <source>
        <dbReference type="Pfam" id="PF03544"/>
    </source>
</evidence>
<comment type="caution">
    <text evidence="2">The sequence shown here is derived from an EMBL/GenBank/DDBJ whole genome shotgun (WGS) entry which is preliminary data.</text>
</comment>
<gene>
    <name evidence="2" type="ORF">RC62_474</name>
</gene>
<protein>
    <submittedName>
        <fullName evidence="2">Protein TonB</fullName>
    </submittedName>
</protein>
<reference evidence="2 3" key="1">
    <citation type="submission" date="2014-09" db="EMBL/GenBank/DDBJ databases">
        <title>Genome sequence of Flavobacterium aquidurense RC62.</title>
        <authorList>
            <person name="Kim J.F."/>
            <person name="Kwak M.-J."/>
        </authorList>
    </citation>
    <scope>NUCLEOTIDE SEQUENCE [LARGE SCALE GENOMIC DNA]</scope>
    <source>
        <strain evidence="2 3">RC62</strain>
    </source>
</reference>
<sequence>MEYVQTDLKKLNVDKNDQGQISANFIVEMNGSLTNVKISKDSGIKIRKRLKEILEDSPKWLPGEHEGYHVRTKVKFNF</sequence>
<organism evidence="2 3">
    <name type="scientific">Flavobacterium aquidurense</name>
    <dbReference type="NCBI Taxonomy" id="362413"/>
    <lineage>
        <taxon>Bacteria</taxon>
        <taxon>Pseudomonadati</taxon>
        <taxon>Bacteroidota</taxon>
        <taxon>Flavobacteriia</taxon>
        <taxon>Flavobacteriales</taxon>
        <taxon>Flavobacteriaceae</taxon>
        <taxon>Flavobacterium</taxon>
    </lineage>
</organism>
<dbReference type="InterPro" id="IPR037682">
    <property type="entry name" value="TonB_C"/>
</dbReference>
<dbReference type="STRING" id="362413.RC62_474"/>
<dbReference type="Gene3D" id="3.30.1150.10">
    <property type="match status" value="1"/>
</dbReference>